<evidence type="ECO:0000256" key="1">
    <source>
        <dbReference type="SAM" id="Phobius"/>
    </source>
</evidence>
<reference evidence="2" key="2">
    <citation type="journal article" date="2015" name="Fish Shellfish Immunol.">
        <title>Early steps in the European eel (Anguilla anguilla)-Vibrio vulnificus interaction in the gills: Role of the RtxA13 toxin.</title>
        <authorList>
            <person name="Callol A."/>
            <person name="Pajuelo D."/>
            <person name="Ebbesson L."/>
            <person name="Teles M."/>
            <person name="MacKenzie S."/>
            <person name="Amaro C."/>
        </authorList>
    </citation>
    <scope>NUCLEOTIDE SEQUENCE</scope>
</reference>
<feature type="transmembrane region" description="Helical" evidence="1">
    <location>
        <begin position="30"/>
        <end position="53"/>
    </location>
</feature>
<keyword evidence="1" id="KW-0472">Membrane</keyword>
<accession>A0A0E9WQP9</accession>
<name>A0A0E9WQP9_ANGAN</name>
<dbReference type="EMBL" id="GBXM01015951">
    <property type="protein sequence ID" value="JAH92626.1"/>
    <property type="molecule type" value="Transcribed_RNA"/>
</dbReference>
<organism evidence="2">
    <name type="scientific">Anguilla anguilla</name>
    <name type="common">European freshwater eel</name>
    <name type="synonym">Muraena anguilla</name>
    <dbReference type="NCBI Taxonomy" id="7936"/>
    <lineage>
        <taxon>Eukaryota</taxon>
        <taxon>Metazoa</taxon>
        <taxon>Chordata</taxon>
        <taxon>Craniata</taxon>
        <taxon>Vertebrata</taxon>
        <taxon>Euteleostomi</taxon>
        <taxon>Actinopterygii</taxon>
        <taxon>Neopterygii</taxon>
        <taxon>Teleostei</taxon>
        <taxon>Anguilliformes</taxon>
        <taxon>Anguillidae</taxon>
        <taxon>Anguilla</taxon>
    </lineage>
</organism>
<sequence>MSLQFLLHVFAQSSAPFLINYNLNGCYDNSHCYGCLFTFLYTSFSWMCAFLYLDKQLSM</sequence>
<protein>
    <submittedName>
        <fullName evidence="2">Uncharacterized protein</fullName>
    </submittedName>
</protein>
<evidence type="ECO:0000313" key="2">
    <source>
        <dbReference type="EMBL" id="JAH92626.1"/>
    </source>
</evidence>
<proteinExistence type="predicted"/>
<dbReference type="AlphaFoldDB" id="A0A0E9WQP9"/>
<keyword evidence="1" id="KW-0812">Transmembrane</keyword>
<reference evidence="2" key="1">
    <citation type="submission" date="2014-11" db="EMBL/GenBank/DDBJ databases">
        <authorList>
            <person name="Amaro Gonzalez C."/>
        </authorList>
    </citation>
    <scope>NUCLEOTIDE SEQUENCE</scope>
</reference>
<keyword evidence="1" id="KW-1133">Transmembrane helix</keyword>